<feature type="region of interest" description="Disordered" evidence="1">
    <location>
        <begin position="54"/>
        <end position="127"/>
    </location>
</feature>
<feature type="domain" description="DUF8176" evidence="3">
    <location>
        <begin position="201"/>
        <end position="320"/>
    </location>
</feature>
<keyword evidence="2" id="KW-0472">Membrane</keyword>
<evidence type="ECO:0000256" key="1">
    <source>
        <dbReference type="SAM" id="MobiDB-lite"/>
    </source>
</evidence>
<feature type="compositionally biased region" description="Low complexity" evidence="1">
    <location>
        <begin position="13"/>
        <end position="25"/>
    </location>
</feature>
<feature type="compositionally biased region" description="Pro residues" evidence="1">
    <location>
        <begin position="1"/>
        <end position="12"/>
    </location>
</feature>
<sequence>MATPPPVAPPGPSAFGGPVGGSPAADPTVRFGAEPARAESSVFGDSVPVTSGRELTEVIRRGRPVTKDAVPQPPSPESLPEVVRPPEGTRTPLFAEKPKPAGDKWWDQPDEDGAIPKPPAEPGLSWADDPIARRLAPKNPVPVAPQRDEADKKRLYWIVGGAGAAVLLVVALVLTIAVVKRGGGDDPAVTAAPVTSAASGAECRAVAEQSVTVGNGPGDTTSGSRAILGFQYAFYVDRSGAKVREYTAPDAVNIMSAEVIQDAIDNAIPVGTTHCVKMRETAIGRYDVELREQHPSGSSVVYKQEIVTSNTDGKWQVKSIDAR</sequence>
<feature type="compositionally biased region" description="Basic and acidic residues" evidence="1">
    <location>
        <begin position="96"/>
        <end position="107"/>
    </location>
</feature>
<dbReference type="Proteomes" id="UP001596223">
    <property type="component" value="Unassembled WGS sequence"/>
</dbReference>
<dbReference type="InterPro" id="IPR058489">
    <property type="entry name" value="DUF8176"/>
</dbReference>
<protein>
    <recommendedName>
        <fullName evidence="3">DUF8176 domain-containing protein</fullName>
    </recommendedName>
</protein>
<comment type="caution">
    <text evidence="4">The sequence shown here is derived from an EMBL/GenBank/DDBJ whole genome shotgun (WGS) entry which is preliminary data.</text>
</comment>
<feature type="transmembrane region" description="Helical" evidence="2">
    <location>
        <begin position="155"/>
        <end position="179"/>
    </location>
</feature>
<dbReference type="Pfam" id="PF26527">
    <property type="entry name" value="DUF8176"/>
    <property type="match status" value="1"/>
</dbReference>
<evidence type="ECO:0000313" key="4">
    <source>
        <dbReference type="EMBL" id="MFC6009530.1"/>
    </source>
</evidence>
<gene>
    <name evidence="4" type="ORF">ACFP3H_00545</name>
</gene>
<keyword evidence="2" id="KW-0812">Transmembrane</keyword>
<keyword evidence="5" id="KW-1185">Reference proteome</keyword>
<evidence type="ECO:0000259" key="3">
    <source>
        <dbReference type="Pfam" id="PF26527"/>
    </source>
</evidence>
<dbReference type="EMBL" id="JBHSQN010000001">
    <property type="protein sequence ID" value="MFC6009530.1"/>
    <property type="molecule type" value="Genomic_DNA"/>
</dbReference>
<name>A0ABW1JK11_9NOCA</name>
<reference evidence="5" key="1">
    <citation type="journal article" date="2019" name="Int. J. Syst. Evol. Microbiol.">
        <title>The Global Catalogue of Microorganisms (GCM) 10K type strain sequencing project: providing services to taxonomists for standard genome sequencing and annotation.</title>
        <authorList>
            <consortium name="The Broad Institute Genomics Platform"/>
            <consortium name="The Broad Institute Genome Sequencing Center for Infectious Disease"/>
            <person name="Wu L."/>
            <person name="Ma J."/>
        </authorList>
    </citation>
    <scope>NUCLEOTIDE SEQUENCE [LARGE SCALE GENOMIC DNA]</scope>
    <source>
        <strain evidence="5">CCUG 36956</strain>
    </source>
</reference>
<evidence type="ECO:0000256" key="2">
    <source>
        <dbReference type="SAM" id="Phobius"/>
    </source>
</evidence>
<proteinExistence type="predicted"/>
<evidence type="ECO:0000313" key="5">
    <source>
        <dbReference type="Proteomes" id="UP001596223"/>
    </source>
</evidence>
<organism evidence="4 5">
    <name type="scientific">Nocardia lasii</name>
    <dbReference type="NCBI Taxonomy" id="1616107"/>
    <lineage>
        <taxon>Bacteria</taxon>
        <taxon>Bacillati</taxon>
        <taxon>Actinomycetota</taxon>
        <taxon>Actinomycetes</taxon>
        <taxon>Mycobacteriales</taxon>
        <taxon>Nocardiaceae</taxon>
        <taxon>Nocardia</taxon>
    </lineage>
</organism>
<accession>A0ABW1JK11</accession>
<feature type="region of interest" description="Disordered" evidence="1">
    <location>
        <begin position="1"/>
        <end position="29"/>
    </location>
</feature>
<dbReference type="RefSeq" id="WP_378598020.1">
    <property type="nucleotide sequence ID" value="NZ_JBHSQN010000001.1"/>
</dbReference>
<keyword evidence="2" id="KW-1133">Transmembrane helix</keyword>